<dbReference type="PANTHER" id="PTHR30383:SF24">
    <property type="entry name" value="THIOESTERASE 1_PROTEASE 1_LYSOPHOSPHOLIPASE L1"/>
    <property type="match status" value="1"/>
</dbReference>
<keyword evidence="3" id="KW-1185">Reference proteome</keyword>
<feature type="domain" description="SGNH hydrolase-type esterase" evidence="1">
    <location>
        <begin position="14"/>
        <end position="171"/>
    </location>
</feature>
<dbReference type="EMBL" id="JACHOR010000006">
    <property type="protein sequence ID" value="MBB5747609.1"/>
    <property type="molecule type" value="Genomic_DNA"/>
</dbReference>
<dbReference type="InterPro" id="IPR013830">
    <property type="entry name" value="SGNH_hydro"/>
</dbReference>
<sequence length="195" mass="20104">MSPGGRNTAPVVTLFGDSISAGYGLSERDALPAQLGTALDDLGVPARVIGAGLDGDTTGGGLARLHRDVPADTDLCVVALGANDLMQALPPHQITQNLHAIIGALAARGIDVLLCGMRAPAWLSTYAPAFDAVFPTLAQRHGVALYPFLLEGVALDPRFNQSDRIHPNAAGIGVIAQRLAPFVGKALLDRSGDGL</sequence>
<dbReference type="GO" id="GO:0004622">
    <property type="term" value="F:phosphatidylcholine lysophospholipase activity"/>
    <property type="evidence" value="ECO:0007669"/>
    <property type="project" value="UniProtKB-EC"/>
</dbReference>
<keyword evidence="2" id="KW-0378">Hydrolase</keyword>
<comment type="caution">
    <text evidence="2">The sequence shown here is derived from an EMBL/GenBank/DDBJ whole genome shotgun (WGS) entry which is preliminary data.</text>
</comment>
<evidence type="ECO:0000313" key="2">
    <source>
        <dbReference type="EMBL" id="MBB5747609.1"/>
    </source>
</evidence>
<dbReference type="PANTHER" id="PTHR30383">
    <property type="entry name" value="THIOESTERASE 1/PROTEASE 1/LYSOPHOSPHOLIPASE L1"/>
    <property type="match status" value="1"/>
</dbReference>
<reference evidence="2 3" key="1">
    <citation type="submission" date="2020-08" db="EMBL/GenBank/DDBJ databases">
        <title>Genomic Encyclopedia of Type Strains, Phase IV (KMG-IV): sequencing the most valuable type-strain genomes for metagenomic binning, comparative biology and taxonomic classification.</title>
        <authorList>
            <person name="Goeker M."/>
        </authorList>
    </citation>
    <scope>NUCLEOTIDE SEQUENCE [LARGE SCALE GENOMIC DNA]</scope>
    <source>
        <strain evidence="2 3">DSM 4737</strain>
    </source>
</reference>
<dbReference type="AlphaFoldDB" id="A0A7W9CL50"/>
<gene>
    <name evidence="2" type="ORF">GGR13_003237</name>
</gene>
<evidence type="ECO:0000259" key="1">
    <source>
        <dbReference type="Pfam" id="PF13472"/>
    </source>
</evidence>
<dbReference type="SUPFAM" id="SSF52266">
    <property type="entry name" value="SGNH hydrolase"/>
    <property type="match status" value="1"/>
</dbReference>
<dbReference type="EC" id="3.1.1.5" evidence="2"/>
<organism evidence="2 3">
    <name type="scientific">Brevundimonas variabilis</name>
    <dbReference type="NCBI Taxonomy" id="74312"/>
    <lineage>
        <taxon>Bacteria</taxon>
        <taxon>Pseudomonadati</taxon>
        <taxon>Pseudomonadota</taxon>
        <taxon>Alphaproteobacteria</taxon>
        <taxon>Caulobacterales</taxon>
        <taxon>Caulobacteraceae</taxon>
        <taxon>Brevundimonas</taxon>
    </lineage>
</organism>
<evidence type="ECO:0000313" key="3">
    <source>
        <dbReference type="Proteomes" id="UP000545037"/>
    </source>
</evidence>
<dbReference type="Proteomes" id="UP000545037">
    <property type="component" value="Unassembled WGS sequence"/>
</dbReference>
<dbReference type="RefSeq" id="WP_183214592.1">
    <property type="nucleotide sequence ID" value="NZ_JACHOR010000006.1"/>
</dbReference>
<dbReference type="EC" id="3.1.2.-" evidence="2"/>
<dbReference type="InterPro" id="IPR036514">
    <property type="entry name" value="SGNH_hydro_sf"/>
</dbReference>
<dbReference type="InterPro" id="IPR051532">
    <property type="entry name" value="Ester_Hydrolysis_Enzymes"/>
</dbReference>
<dbReference type="Pfam" id="PF13472">
    <property type="entry name" value="Lipase_GDSL_2"/>
    <property type="match status" value="1"/>
</dbReference>
<accession>A0A7W9CL50</accession>
<dbReference type="Gene3D" id="3.40.50.1110">
    <property type="entry name" value="SGNH hydrolase"/>
    <property type="match status" value="1"/>
</dbReference>
<protein>
    <submittedName>
        <fullName evidence="2">Acyl-CoA thioesterase-1</fullName>
        <ecNumber evidence="2">3.1.1.5</ecNumber>
        <ecNumber evidence="2">3.1.2.-</ecNumber>
    </submittedName>
</protein>
<proteinExistence type="predicted"/>
<name>A0A7W9CL50_9CAUL</name>